<organism evidence="1">
    <name type="scientific">human gut metagenome</name>
    <dbReference type="NCBI Taxonomy" id="408170"/>
    <lineage>
        <taxon>unclassified sequences</taxon>
        <taxon>metagenomes</taxon>
        <taxon>organismal metagenomes</taxon>
    </lineage>
</organism>
<dbReference type="Gene3D" id="3.90.25.10">
    <property type="entry name" value="UDP-galactose 4-epimerase, domain 1"/>
    <property type="match status" value="1"/>
</dbReference>
<reference evidence="1" key="1">
    <citation type="submission" date="2013-12" db="EMBL/GenBank/DDBJ databases">
        <title>A Varibaculum cambriense genome reconstructed from a premature infant gut community with otherwise low bacterial novelty that shifts toward anaerobic metabolism during the third week of life.</title>
        <authorList>
            <person name="Brown C.T."/>
            <person name="Sharon I."/>
            <person name="Thomas B.C."/>
            <person name="Castelle C.J."/>
            <person name="Morowitz M.J."/>
            <person name="Banfield J.F."/>
        </authorList>
    </citation>
    <scope>NUCLEOTIDE SEQUENCE</scope>
</reference>
<comment type="caution">
    <text evidence="1">The sequence shown here is derived from an EMBL/GenBank/DDBJ whole genome shotgun (WGS) entry which is preliminary data.</text>
</comment>
<feature type="non-terminal residue" evidence="1">
    <location>
        <position position="1"/>
    </location>
</feature>
<accession>W1YKU0</accession>
<proteinExistence type="predicted"/>
<gene>
    <name evidence="1" type="ORF">Q604_UNBC04272G0002</name>
</gene>
<dbReference type="EMBL" id="AZMM01004272">
    <property type="protein sequence ID" value="ETJ41789.1"/>
    <property type="molecule type" value="Genomic_DNA"/>
</dbReference>
<evidence type="ECO:0000313" key="1">
    <source>
        <dbReference type="EMBL" id="ETJ41789.1"/>
    </source>
</evidence>
<sequence>DIKHSRLSNVKAERDFGFIATTTLEAGLQKTLEYFKAHHK</sequence>
<protein>
    <submittedName>
        <fullName evidence="1">NAD-dependent epimerase/dehydratase</fullName>
    </submittedName>
</protein>
<name>W1YKU0_9ZZZZ</name>
<dbReference type="AlphaFoldDB" id="W1YKU0"/>